<dbReference type="Proteomes" id="UP000010988">
    <property type="component" value="Unassembled WGS sequence"/>
</dbReference>
<reference evidence="1 2" key="1">
    <citation type="submission" date="2012-12" db="EMBL/GenBank/DDBJ databases">
        <title>Whole genome shotgun sequence of Gordonia aichiensis NBRC 108223.</title>
        <authorList>
            <person name="Isaki-Nakamura S."/>
            <person name="Hosoyama A."/>
            <person name="Tsuchikane K."/>
            <person name="Ando Y."/>
            <person name="Baba S."/>
            <person name="Ohji S."/>
            <person name="Hamada M."/>
            <person name="Tamura T."/>
            <person name="Yamazoe A."/>
            <person name="Yamazaki S."/>
            <person name="Fujita N."/>
        </authorList>
    </citation>
    <scope>NUCLEOTIDE SEQUENCE [LARGE SCALE GENOMIC DNA]</scope>
    <source>
        <strain evidence="1 2">NBRC 108223</strain>
    </source>
</reference>
<protein>
    <recommendedName>
        <fullName evidence="3">Serine aminopeptidase S33 domain-containing protein</fullName>
    </recommendedName>
</protein>
<comment type="caution">
    <text evidence="1">The sequence shown here is derived from an EMBL/GenBank/DDBJ whole genome shotgun (WGS) entry which is preliminary data.</text>
</comment>
<name>L7KEY9_9ACTN</name>
<evidence type="ECO:0000313" key="2">
    <source>
        <dbReference type="Proteomes" id="UP000010988"/>
    </source>
</evidence>
<keyword evidence="2" id="KW-1185">Reference proteome</keyword>
<organism evidence="1 2">
    <name type="scientific">Gordonia aichiensis NBRC 108223</name>
    <dbReference type="NCBI Taxonomy" id="1220583"/>
    <lineage>
        <taxon>Bacteria</taxon>
        <taxon>Bacillati</taxon>
        <taxon>Actinomycetota</taxon>
        <taxon>Actinomycetes</taxon>
        <taxon>Mycobacteriales</taxon>
        <taxon>Gordoniaceae</taxon>
        <taxon>Gordonia</taxon>
    </lineage>
</organism>
<dbReference type="SUPFAM" id="SSF53474">
    <property type="entry name" value="alpha/beta-Hydrolases"/>
    <property type="match status" value="2"/>
</dbReference>
<sequence length="594" mass="64582">MLSAPADRRVRAAVLVCPPLGKEQAETTRALRLAAARLAERRIAVLRIDYRHTGESWGSQTDPRAAEEWLRSVEVAVDHLRVLGAPHVGAIGLRAGALFLSQLPDTLSELDFAVFWDPVSKGRALVRSKSVLYNMVSEDNGVVPGPRPDRVDDEDPERVHVAGHSMHSTAAAALGVMVIDPKLIATRAPRRTLVMLRETDTAGRVGRAMADAGVEVVQTRAPDYFVEPTHPGYLEFPTVDLDLLTDWVDESCGTQLGSVDVPSTDDEVRAVIARTADGRGIETRVRSVPGTGELYWDTALEGRHETATQVMVSYSLGQYVRSGPSRLWWEAAEAVAAVGGRAIRFDRLGVGESGDPSVDDAEIALYAPEFVEGAAAILPVLDDLPPSSTVVHTGICVGAWVATHAAIRHAARHPETHSAVVMVNPLMWRLRPQRGDTASVDVGIGGLPEQFGEPTLVDKVIGKLSWHGNRAAPRIRRRLPARLHTAVGRLPFIQMPEVVFNGLARENVRAAMVFSPRDHAYFVSNFGGDDALRSNPEPIRRWVAPVGDHTAYHRFMRRALITSVLCELVPDGTVEVPEESVGPGGAPIDWRLDS</sequence>
<dbReference type="EMBL" id="BANR01000003">
    <property type="protein sequence ID" value="GAC47041.1"/>
    <property type="molecule type" value="Genomic_DNA"/>
</dbReference>
<dbReference type="eggNOG" id="COG1073">
    <property type="taxonomic scope" value="Bacteria"/>
</dbReference>
<evidence type="ECO:0000313" key="1">
    <source>
        <dbReference type="EMBL" id="GAC47041.1"/>
    </source>
</evidence>
<dbReference type="AlphaFoldDB" id="L7KEY9"/>
<dbReference type="InterPro" id="IPR029058">
    <property type="entry name" value="AB_hydrolase_fold"/>
</dbReference>
<accession>L7KEY9</accession>
<evidence type="ECO:0008006" key="3">
    <source>
        <dbReference type="Google" id="ProtNLM"/>
    </source>
</evidence>
<proteinExistence type="predicted"/>
<dbReference type="Gene3D" id="3.40.50.1820">
    <property type="entry name" value="alpha/beta hydrolase"/>
    <property type="match status" value="2"/>
</dbReference>
<gene>
    <name evidence="1" type="ORF">GOACH_03_00570</name>
</gene>
<dbReference type="STRING" id="1220583.GOACH_03_00570"/>